<dbReference type="SMART" id="SM00128">
    <property type="entry name" value="IPPc"/>
    <property type="match status" value="1"/>
</dbReference>
<dbReference type="InterPro" id="IPR000300">
    <property type="entry name" value="IPPc"/>
</dbReference>
<name>A0ABD2X3P3_9HYME</name>
<accession>A0ABD2X3P3</accession>
<dbReference type="PANTHER" id="PTHR47039:SF1">
    <property type="entry name" value="INOSITOL POLYPHOSPHATE 5-PHOSPHATASE E"/>
    <property type="match status" value="1"/>
</dbReference>
<dbReference type="Pfam" id="PF22669">
    <property type="entry name" value="Exo_endo_phos2"/>
    <property type="match status" value="1"/>
</dbReference>
<sequence length="354" mass="41410">MNRNEIGSEKISERQIKFDRFFLYEYNSCNLVKNLKKLHNDKKLKIFIGSWNMNGRNSIKDLCSAFTTQLSHNPDIIVLSSQETKYCKNQEYLESLQGIIGASYCLKEKKQLGMITAMIFLKKELIGFASIIEVHCCLLNKLKFFKTKGAISLALMVFHTSFLFVTSHLSAHEKNIKTRISELEHIFKNLEFSRSLPLKQSFKDKVQQFDYIFLFGDLNFRTEEPVEMVCHRIMRTHFNTYEKLDLKTDQLLILMDTNENLKDYEEAPVTFPPTYKFHLKSPKNNLLRNDRAPSYTDRILFKSKKLHLTFDGNLSNSTCNLAKCYLYDSIRKISSSDHKPIFSIYEANLKSITY</sequence>
<dbReference type="PANTHER" id="PTHR47039">
    <property type="entry name" value="INOSITOL POLYPHOSPHATE 5-PHOSPHATASE E"/>
    <property type="match status" value="1"/>
</dbReference>
<gene>
    <name evidence="3" type="ORF">TKK_006747</name>
</gene>
<dbReference type="Proteomes" id="UP001627154">
    <property type="component" value="Unassembled WGS sequence"/>
</dbReference>
<dbReference type="InterPro" id="IPR036691">
    <property type="entry name" value="Endo/exonu/phosph_ase_sf"/>
</dbReference>
<dbReference type="EMBL" id="JBJJXI010000055">
    <property type="protein sequence ID" value="KAL3399463.1"/>
    <property type="molecule type" value="Genomic_DNA"/>
</dbReference>
<organism evidence="3 4">
    <name type="scientific">Trichogramma kaykai</name>
    <dbReference type="NCBI Taxonomy" id="54128"/>
    <lineage>
        <taxon>Eukaryota</taxon>
        <taxon>Metazoa</taxon>
        <taxon>Ecdysozoa</taxon>
        <taxon>Arthropoda</taxon>
        <taxon>Hexapoda</taxon>
        <taxon>Insecta</taxon>
        <taxon>Pterygota</taxon>
        <taxon>Neoptera</taxon>
        <taxon>Endopterygota</taxon>
        <taxon>Hymenoptera</taxon>
        <taxon>Apocrita</taxon>
        <taxon>Proctotrupomorpha</taxon>
        <taxon>Chalcidoidea</taxon>
        <taxon>Trichogrammatidae</taxon>
        <taxon>Trichogramma</taxon>
    </lineage>
</organism>
<dbReference type="Gene3D" id="3.60.10.10">
    <property type="entry name" value="Endonuclease/exonuclease/phosphatase"/>
    <property type="match status" value="1"/>
</dbReference>
<evidence type="ECO:0000259" key="2">
    <source>
        <dbReference type="SMART" id="SM00128"/>
    </source>
</evidence>
<evidence type="ECO:0000313" key="4">
    <source>
        <dbReference type="Proteomes" id="UP001627154"/>
    </source>
</evidence>
<feature type="transmembrane region" description="Helical" evidence="1">
    <location>
        <begin position="150"/>
        <end position="171"/>
    </location>
</feature>
<dbReference type="SUPFAM" id="SSF56219">
    <property type="entry name" value="DNase I-like"/>
    <property type="match status" value="1"/>
</dbReference>
<keyword evidence="1" id="KW-1133">Transmembrane helix</keyword>
<dbReference type="AlphaFoldDB" id="A0ABD2X3P3"/>
<reference evidence="3 4" key="1">
    <citation type="journal article" date="2024" name="bioRxiv">
        <title>A reference genome for Trichogramma kaykai: A tiny desert-dwelling parasitoid wasp with competing sex-ratio distorters.</title>
        <authorList>
            <person name="Culotta J."/>
            <person name="Lindsey A.R."/>
        </authorList>
    </citation>
    <scope>NUCLEOTIDE SEQUENCE [LARGE SCALE GENOMIC DNA]</scope>
    <source>
        <strain evidence="3 4">KSX58</strain>
    </source>
</reference>
<dbReference type="InterPro" id="IPR053321">
    <property type="entry name" value="IPP-5-Phosphatase_Type_IV"/>
</dbReference>
<feature type="domain" description="Inositol polyphosphate-related phosphatase" evidence="2">
    <location>
        <begin position="42"/>
        <end position="353"/>
    </location>
</feature>
<keyword evidence="1" id="KW-0472">Membrane</keyword>
<evidence type="ECO:0000313" key="3">
    <source>
        <dbReference type="EMBL" id="KAL3399463.1"/>
    </source>
</evidence>
<keyword evidence="1" id="KW-0812">Transmembrane</keyword>
<evidence type="ECO:0000256" key="1">
    <source>
        <dbReference type="SAM" id="Phobius"/>
    </source>
</evidence>
<comment type="caution">
    <text evidence="3">The sequence shown here is derived from an EMBL/GenBank/DDBJ whole genome shotgun (WGS) entry which is preliminary data.</text>
</comment>
<protein>
    <recommendedName>
        <fullName evidence="2">Inositol polyphosphate-related phosphatase domain-containing protein</fullName>
    </recommendedName>
</protein>
<proteinExistence type="predicted"/>
<keyword evidence="4" id="KW-1185">Reference proteome</keyword>